<evidence type="ECO:0000256" key="6">
    <source>
        <dbReference type="ARBA" id="ARBA00023010"/>
    </source>
</evidence>
<feature type="region of interest" description="Disordered" evidence="8">
    <location>
        <begin position="1"/>
        <end position="37"/>
    </location>
</feature>
<dbReference type="AlphaFoldDB" id="H2XYB4"/>
<dbReference type="InterPro" id="IPR037624">
    <property type="entry name" value="Nup133-like"/>
</dbReference>
<reference evidence="10" key="2">
    <citation type="journal article" date="2008" name="Genome Biol.">
        <title>Improved genome assembly and evidence-based global gene model set for the chordate Ciona intestinalis: new insight into intron and operon populations.</title>
        <authorList>
            <person name="Satou Y."/>
            <person name="Mineta K."/>
            <person name="Ogasawara M."/>
            <person name="Sasakura Y."/>
            <person name="Shoguchi E."/>
            <person name="Ueno K."/>
            <person name="Yamada L."/>
            <person name="Matsumoto J."/>
            <person name="Wasserscheid J."/>
            <person name="Dewar K."/>
            <person name="Wiley G.B."/>
            <person name="Macmil S.L."/>
            <person name="Roe B.A."/>
            <person name="Zeller R.W."/>
            <person name="Hastings K.E."/>
            <person name="Lemaire P."/>
            <person name="Lindquist E."/>
            <person name="Endo T."/>
            <person name="Hotta K."/>
            <person name="Inaba K."/>
        </authorList>
    </citation>
    <scope>NUCLEOTIDE SEQUENCE [LARGE SCALE GENOMIC DNA]</scope>
    <source>
        <strain evidence="10">wild type</strain>
    </source>
</reference>
<comment type="similarity">
    <text evidence="2">Belongs to the nucleoporin Nup133 family.</text>
</comment>
<reference evidence="11" key="1">
    <citation type="journal article" date="2002" name="Science">
        <title>The draft genome of Ciona intestinalis: insights into chordate and vertebrate origins.</title>
        <authorList>
            <person name="Dehal P."/>
            <person name="Satou Y."/>
            <person name="Campbell R.K."/>
            <person name="Chapman J."/>
            <person name="Degnan B."/>
            <person name="De Tomaso A."/>
            <person name="Davidson B."/>
            <person name="Di Gregorio A."/>
            <person name="Gelpke M."/>
            <person name="Goodstein D.M."/>
            <person name="Harafuji N."/>
            <person name="Hastings K.E."/>
            <person name="Ho I."/>
            <person name="Hotta K."/>
            <person name="Huang W."/>
            <person name="Kawashima T."/>
            <person name="Lemaire P."/>
            <person name="Martinez D."/>
            <person name="Meinertzhagen I.A."/>
            <person name="Necula S."/>
            <person name="Nonaka M."/>
            <person name="Putnam N."/>
            <person name="Rash S."/>
            <person name="Saiga H."/>
            <person name="Satake M."/>
            <person name="Terry A."/>
            <person name="Yamada L."/>
            <person name="Wang H.G."/>
            <person name="Awazu S."/>
            <person name="Azumi K."/>
            <person name="Boore J."/>
            <person name="Branno M."/>
            <person name="Chin-Bow S."/>
            <person name="DeSantis R."/>
            <person name="Doyle S."/>
            <person name="Francino P."/>
            <person name="Keys D.N."/>
            <person name="Haga S."/>
            <person name="Hayashi H."/>
            <person name="Hino K."/>
            <person name="Imai K.S."/>
            <person name="Inaba K."/>
            <person name="Kano S."/>
            <person name="Kobayashi K."/>
            <person name="Kobayashi M."/>
            <person name="Lee B.I."/>
            <person name="Makabe K.W."/>
            <person name="Manohar C."/>
            <person name="Matassi G."/>
            <person name="Medina M."/>
            <person name="Mochizuki Y."/>
            <person name="Mount S."/>
            <person name="Morishita T."/>
            <person name="Miura S."/>
            <person name="Nakayama A."/>
            <person name="Nishizaka S."/>
            <person name="Nomoto H."/>
            <person name="Ohta F."/>
            <person name="Oishi K."/>
            <person name="Rigoutsos I."/>
            <person name="Sano M."/>
            <person name="Sasaki A."/>
            <person name="Sasakura Y."/>
            <person name="Shoguchi E."/>
            <person name="Shin-i T."/>
            <person name="Spagnuolo A."/>
            <person name="Stainier D."/>
            <person name="Suzuki M.M."/>
            <person name="Tassy O."/>
            <person name="Takatori N."/>
            <person name="Tokuoka M."/>
            <person name="Yagi K."/>
            <person name="Yoshizaki F."/>
            <person name="Wada S."/>
            <person name="Zhang C."/>
            <person name="Hyatt P.D."/>
            <person name="Larimer F."/>
            <person name="Detter C."/>
            <person name="Doggett N."/>
            <person name="Glavina T."/>
            <person name="Hawkins T."/>
            <person name="Richardson P."/>
            <person name="Lucas S."/>
            <person name="Kohara Y."/>
            <person name="Levine M."/>
            <person name="Satoh N."/>
            <person name="Rokhsar D.S."/>
        </authorList>
    </citation>
    <scope>NUCLEOTIDE SEQUENCE [LARGE SCALE GENOMIC DNA]</scope>
</reference>
<name>H2XYB4_CIOIN</name>
<dbReference type="EMBL" id="EAAA01001946">
    <property type="status" value="NOT_ANNOTATED_CDS"/>
    <property type="molecule type" value="Genomic_DNA"/>
</dbReference>
<feature type="domain" description="Nucleoporin Nup133/Nup155-like C-terminal" evidence="9">
    <location>
        <begin position="836"/>
        <end position="1029"/>
    </location>
</feature>
<organism evidence="10 11">
    <name type="scientific">Ciona intestinalis</name>
    <name type="common">Transparent sea squirt</name>
    <name type="synonym">Ascidia intestinalis</name>
    <dbReference type="NCBI Taxonomy" id="7719"/>
    <lineage>
        <taxon>Eukaryota</taxon>
        <taxon>Metazoa</taxon>
        <taxon>Chordata</taxon>
        <taxon>Tunicata</taxon>
        <taxon>Ascidiacea</taxon>
        <taxon>Phlebobranchia</taxon>
        <taxon>Cionidae</taxon>
        <taxon>Ciona</taxon>
    </lineage>
</organism>
<evidence type="ECO:0000259" key="9">
    <source>
        <dbReference type="Pfam" id="PF03177"/>
    </source>
</evidence>
<sequence length="1164" mass="130997">MFTPSRKRTGPSSSGRRSNISLNTTPRLNSSLRTSGTSRASLLRKSFAGRSPAVGSTSLISSSSPTVTSVFNATHHNIESYPSSLPVLITEAITQADDFSDISASLGENGWSIVVIKQQLFVWAHKPSGYVKTTVCKELRLPAPEDDLMHTSSNVCLDVDEDSAAVSVLAVTNNFHVQHWPNILTSTSNCNELKHEAFVENETCFNITSIQPYGFLVTTTTGAVYQLQTTKVGKCTHNHLICHQLHTPKSLMSGISRRVSSFFFTPSQESIKIVQSFTKPTKIVGEFEMLILTSNSLQQWKNNSSSSVKIWPLDVMRASRKKHVTCLVGFSQSESTVKFALCVFTDLGKQDVDIVMIEHSSVAEENPCLTKYCHTKQNLKSQNYKSYNFFTSQSLCSHQKPSQAQKIEGLIILHHRFIDHIAIWCGEQLILKSLTVDGRSKMEDTIPFSNSGDKLVGAGQCDGRYIFLSIFNALLTCSSSLQSKLPPTLEDSILNSSLSSTMNSIPGTPVMTQARMEHLETSGNTAQKLQAAFLYFCRNNLRQAQSLVDEVFPEEKSNHLLDGAVAVVSTDLLDDYPASDPRWAESVSAEYRGSAGSVILIHQLQDKQNAHSMFLKFLSEVGIWHRLTTISHGQRRNSTRWLLSEHSEKLCAANNLLQKHSSHQGIVDAAVRKVLDARGTTATHGGLTAKDYFYREVSKIEEILEYLIEAEVKSLSNSSLSSHERFSIILGVNAVFEAMLLSALNYRRTKTLTFEDSAAKKEFIPWTVGSGRVSVRTIISEQHKLTIEMGIPNANDNQQRSALYQSLVVLTDLVMEGYKEQLESLSKSEDLSSRWAEVKSQHDRHRSLLIKPLLEIGQLDKAAALAEKYEDFDILIQVCEESGGNERLMAYMKKFMDQGFSEFLFKWYIEHKEYEKLLSCCENSPIQNQQLTKFLNSHPKLAWMHQIQSDNYTSAQETLQHLASLEEDLCAAKKTYLSLGKLAAVFSDQPETKIKEKIEEFSQQQELVQYQETLPAVVLESMQTTIDTMPVYQPTKLIQLYIGDVNQNANEVDFKKAFELLRYLSDTDEEMEYDVEKWKLIVWCRAILKDRWADIDVSMDPFESCSHTVLFKTLQLAHTSGLLGEIVPEVDELLSCDELKELRKSSKFEYLLRASFERIQRTLL</sequence>
<dbReference type="FunCoup" id="H2XYB4">
    <property type="interactions" value="1365"/>
</dbReference>
<keyword evidence="4" id="KW-0509">mRNA transport</keyword>
<comment type="subcellular location">
    <subcellularLocation>
        <location evidence="1">Nucleus envelope</location>
    </subcellularLocation>
</comment>
<dbReference type="GO" id="GO:0031080">
    <property type="term" value="C:nuclear pore outer ring"/>
    <property type="evidence" value="ECO:0000318"/>
    <property type="project" value="GO_Central"/>
</dbReference>
<evidence type="ECO:0000256" key="8">
    <source>
        <dbReference type="SAM" id="MobiDB-lite"/>
    </source>
</evidence>
<evidence type="ECO:0000256" key="3">
    <source>
        <dbReference type="ARBA" id="ARBA00022448"/>
    </source>
</evidence>
<keyword evidence="7" id="KW-0539">Nucleus</keyword>
<dbReference type="Proteomes" id="UP000008144">
    <property type="component" value="Chromosome 4"/>
</dbReference>
<dbReference type="InParanoid" id="H2XYB4"/>
<dbReference type="STRING" id="7719.ENSCINP00000034648"/>
<evidence type="ECO:0000256" key="2">
    <source>
        <dbReference type="ARBA" id="ARBA00005569"/>
    </source>
</evidence>
<dbReference type="GO" id="GO:0006606">
    <property type="term" value="P:protein import into nucleus"/>
    <property type="evidence" value="ECO:0000318"/>
    <property type="project" value="GO_Central"/>
</dbReference>
<evidence type="ECO:0000256" key="1">
    <source>
        <dbReference type="ARBA" id="ARBA00004259"/>
    </source>
</evidence>
<dbReference type="InterPro" id="IPR007187">
    <property type="entry name" value="Nucleoporin_Nup133/Nup155_C"/>
</dbReference>
<dbReference type="Gene3D" id="2.130.10.10">
    <property type="entry name" value="YVTN repeat-like/Quinoprotein amine dehydrogenase"/>
    <property type="match status" value="1"/>
</dbReference>
<dbReference type="Ensembl" id="ENSCINT00000034215.1">
    <property type="protein sequence ID" value="ENSCINP00000034648.1"/>
    <property type="gene ID" value="ENSCING00000010559.3"/>
</dbReference>
<evidence type="ECO:0000256" key="7">
    <source>
        <dbReference type="ARBA" id="ARBA00023242"/>
    </source>
</evidence>
<keyword evidence="6" id="KW-0811">Translocation</keyword>
<evidence type="ECO:0000313" key="11">
    <source>
        <dbReference type="Proteomes" id="UP000008144"/>
    </source>
</evidence>
<protein>
    <recommendedName>
        <fullName evidence="9">Nucleoporin Nup133/Nup155-like C-terminal domain-containing protein</fullName>
    </recommendedName>
</protein>
<dbReference type="Pfam" id="PF03177">
    <property type="entry name" value="Nucleoporin_C"/>
    <property type="match status" value="1"/>
</dbReference>
<keyword evidence="5" id="KW-0653">Protein transport</keyword>
<dbReference type="Gene3D" id="1.20.58.1380">
    <property type="match status" value="1"/>
</dbReference>
<dbReference type="GO" id="GO:0016973">
    <property type="term" value="P:poly(A)+ mRNA export from nucleus"/>
    <property type="evidence" value="ECO:0000318"/>
    <property type="project" value="GO_Central"/>
</dbReference>
<evidence type="ECO:0000256" key="4">
    <source>
        <dbReference type="ARBA" id="ARBA00022816"/>
    </source>
</evidence>
<reference evidence="10" key="3">
    <citation type="submission" date="2025-08" db="UniProtKB">
        <authorList>
            <consortium name="Ensembl"/>
        </authorList>
    </citation>
    <scope>IDENTIFICATION</scope>
</reference>
<dbReference type="InterPro" id="IPR015943">
    <property type="entry name" value="WD40/YVTN_repeat-like_dom_sf"/>
</dbReference>
<accession>H2XYB4</accession>
<dbReference type="SUPFAM" id="SSF117289">
    <property type="entry name" value="Nucleoporin domain"/>
    <property type="match status" value="1"/>
</dbReference>
<dbReference type="Gene3D" id="1.25.40.700">
    <property type="match status" value="1"/>
</dbReference>
<reference evidence="10" key="4">
    <citation type="submission" date="2025-09" db="UniProtKB">
        <authorList>
            <consortium name="Ensembl"/>
        </authorList>
    </citation>
    <scope>IDENTIFICATION</scope>
</reference>
<evidence type="ECO:0000256" key="5">
    <source>
        <dbReference type="ARBA" id="ARBA00022927"/>
    </source>
</evidence>
<dbReference type="GO" id="GO:0000972">
    <property type="term" value="P:transcription-dependent tethering of RNA polymerase II gene DNA at nuclear periphery"/>
    <property type="evidence" value="ECO:0000318"/>
    <property type="project" value="GO_Central"/>
</dbReference>
<feature type="compositionally biased region" description="Polar residues" evidence="8">
    <location>
        <begin position="10"/>
        <end position="37"/>
    </location>
</feature>
<dbReference type="PANTHER" id="PTHR13405">
    <property type="entry name" value="NUCLEAR PORE COMPLEX PROTEIN NUP133"/>
    <property type="match status" value="1"/>
</dbReference>
<keyword evidence="11" id="KW-1185">Reference proteome</keyword>
<dbReference type="GeneTree" id="ENSGT00390000011529"/>
<evidence type="ECO:0000313" key="10">
    <source>
        <dbReference type="Ensembl" id="ENSCINP00000034648.1"/>
    </source>
</evidence>
<dbReference type="PANTHER" id="PTHR13405:SF11">
    <property type="entry name" value="NUCLEAR PORE COMPLEX PROTEIN NUP133"/>
    <property type="match status" value="1"/>
</dbReference>
<proteinExistence type="inferred from homology"/>
<keyword evidence="3" id="KW-0813">Transport</keyword>
<dbReference type="OMA" id="TRKYEEY"/>
<dbReference type="GO" id="GO:0017056">
    <property type="term" value="F:structural constituent of nuclear pore"/>
    <property type="evidence" value="ECO:0000318"/>
    <property type="project" value="GO_Central"/>
</dbReference>